<feature type="binding site" evidence="15">
    <location>
        <position position="566"/>
    </location>
    <ligand>
        <name>ATP</name>
        <dbReference type="ChEBI" id="CHEBI:30616"/>
    </ligand>
</feature>
<reference evidence="21 22" key="1">
    <citation type="journal article" date="2019" name="Sci. Rep.">
        <title>Comparative genomics of chytrid fungi reveal insights into the obligate biotrophic and pathogenic lifestyle of Synchytrium endobioticum.</title>
        <authorList>
            <person name="van de Vossenberg B.T.L.H."/>
            <person name="Warris S."/>
            <person name="Nguyen H.D.T."/>
            <person name="van Gent-Pelzer M.P.E."/>
            <person name="Joly D.L."/>
            <person name="van de Geest H.C."/>
            <person name="Bonants P.J.M."/>
            <person name="Smith D.S."/>
            <person name="Levesque C.A."/>
            <person name="van der Lee T.A.J."/>
        </authorList>
    </citation>
    <scope>NUCLEOTIDE SEQUENCE [LARGE SCALE GENOMIC DNA]</scope>
    <source>
        <strain evidence="21 22">CBS 809.83</strain>
    </source>
</reference>
<evidence type="ECO:0000256" key="14">
    <source>
        <dbReference type="PIRSR" id="PIRSR606539-1"/>
    </source>
</evidence>
<feature type="compositionally biased region" description="Pro residues" evidence="18">
    <location>
        <begin position="1"/>
        <end position="14"/>
    </location>
</feature>
<dbReference type="PANTHER" id="PTHR24092">
    <property type="entry name" value="PROBABLE PHOSPHOLIPID-TRANSPORTING ATPASE"/>
    <property type="match status" value="1"/>
</dbReference>
<proteinExistence type="inferred from homology"/>
<feature type="compositionally biased region" description="Polar residues" evidence="18">
    <location>
        <begin position="1339"/>
        <end position="1352"/>
    </location>
</feature>
<keyword evidence="7 15" id="KW-0067">ATP-binding</keyword>
<dbReference type="NCBIfam" id="TIGR01652">
    <property type="entry name" value="ATPase-Plipid"/>
    <property type="match status" value="1"/>
</dbReference>
<keyword evidence="5 16" id="KW-0479">Metal-binding</keyword>
<evidence type="ECO:0000256" key="10">
    <source>
        <dbReference type="ARBA" id="ARBA00022989"/>
    </source>
</evidence>
<evidence type="ECO:0000256" key="3">
    <source>
        <dbReference type="ARBA" id="ARBA00022448"/>
    </source>
</evidence>
<feature type="binding site" evidence="16">
    <location>
        <position position="988"/>
    </location>
    <ligand>
        <name>Mg(2+)</name>
        <dbReference type="ChEBI" id="CHEBI:18420"/>
    </ligand>
</feature>
<dbReference type="InterPro" id="IPR008250">
    <property type="entry name" value="ATPase_P-typ_transduc_dom_A_sf"/>
</dbReference>
<dbReference type="InterPro" id="IPR006539">
    <property type="entry name" value="P-type_ATPase_IV"/>
</dbReference>
<dbReference type="FunFam" id="3.40.50.1000:FF:000014">
    <property type="entry name" value="Phospholipid-transporting ATPase"/>
    <property type="match status" value="1"/>
</dbReference>
<feature type="transmembrane region" description="Helical" evidence="17">
    <location>
        <begin position="496"/>
        <end position="518"/>
    </location>
</feature>
<dbReference type="PANTHER" id="PTHR24092:SF180">
    <property type="entry name" value="PHOSPHOLIPID-TRANSPORTING ATPASE DNF1-RELATED"/>
    <property type="match status" value="1"/>
</dbReference>
<feature type="binding site" evidence="15">
    <location>
        <position position="565"/>
    </location>
    <ligand>
        <name>ATP</name>
        <dbReference type="ChEBI" id="CHEBI:30616"/>
    </ligand>
</feature>
<feature type="binding site" evidence="15">
    <location>
        <position position="964"/>
    </location>
    <ligand>
        <name>ATP</name>
        <dbReference type="ChEBI" id="CHEBI:30616"/>
    </ligand>
</feature>
<feature type="domain" description="P-type ATPase N-terminal" evidence="19">
    <location>
        <begin position="82"/>
        <end position="135"/>
    </location>
</feature>
<dbReference type="InterPro" id="IPR018303">
    <property type="entry name" value="ATPase_P-typ_P_site"/>
</dbReference>
<dbReference type="InterPro" id="IPR023214">
    <property type="entry name" value="HAD_sf"/>
</dbReference>
<evidence type="ECO:0000313" key="22">
    <source>
        <dbReference type="Proteomes" id="UP000318582"/>
    </source>
</evidence>
<feature type="compositionally biased region" description="Polar residues" evidence="18">
    <location>
        <begin position="1364"/>
        <end position="1375"/>
    </location>
</feature>
<feature type="binding site" evidence="15">
    <location>
        <position position="564"/>
    </location>
    <ligand>
        <name>ATP</name>
        <dbReference type="ChEBI" id="CHEBI:30616"/>
    </ligand>
</feature>
<dbReference type="Gene3D" id="3.40.1110.10">
    <property type="entry name" value="Calcium-transporting ATPase, cytoplasmic domain N"/>
    <property type="match status" value="1"/>
</dbReference>
<dbReference type="GO" id="GO:0000287">
    <property type="term" value="F:magnesium ion binding"/>
    <property type="evidence" value="ECO:0007669"/>
    <property type="project" value="UniProtKB-UniRule"/>
</dbReference>
<evidence type="ECO:0000256" key="6">
    <source>
        <dbReference type="ARBA" id="ARBA00022741"/>
    </source>
</evidence>
<dbReference type="InterPro" id="IPR032631">
    <property type="entry name" value="P-type_ATPase_N"/>
</dbReference>
<feature type="binding site" evidence="15">
    <location>
        <position position="872"/>
    </location>
    <ligand>
        <name>ATP</name>
        <dbReference type="ChEBI" id="CHEBI:30616"/>
    </ligand>
</feature>
<feature type="binding site" evidence="15">
    <location>
        <position position="870"/>
    </location>
    <ligand>
        <name>ATP</name>
        <dbReference type="ChEBI" id="CHEBI:30616"/>
    </ligand>
</feature>
<dbReference type="GO" id="GO:0005886">
    <property type="term" value="C:plasma membrane"/>
    <property type="evidence" value="ECO:0007669"/>
    <property type="project" value="TreeGrafter"/>
</dbReference>
<evidence type="ECO:0000256" key="15">
    <source>
        <dbReference type="PIRSR" id="PIRSR606539-2"/>
    </source>
</evidence>
<keyword evidence="22" id="KW-1185">Reference proteome</keyword>
<evidence type="ECO:0000256" key="11">
    <source>
        <dbReference type="ARBA" id="ARBA00023136"/>
    </source>
</evidence>
<protein>
    <recommendedName>
        <fullName evidence="17">Phospholipid-transporting ATPase</fullName>
        <ecNumber evidence="17">7.6.2.1</ecNumber>
    </recommendedName>
</protein>
<keyword evidence="3" id="KW-0813">Transport</keyword>
<dbReference type="EMBL" id="QEAQ01000058">
    <property type="protein sequence ID" value="TPX57097.1"/>
    <property type="molecule type" value="Genomic_DNA"/>
</dbReference>
<feature type="region of interest" description="Disordered" evidence="18">
    <location>
        <begin position="1364"/>
        <end position="1389"/>
    </location>
</feature>
<dbReference type="SFLD" id="SFLDF00027">
    <property type="entry name" value="p-type_atpase"/>
    <property type="match status" value="1"/>
</dbReference>
<feature type="binding site" evidence="16">
    <location>
        <position position="984"/>
    </location>
    <ligand>
        <name>Mg(2+)</name>
        <dbReference type="ChEBI" id="CHEBI:18420"/>
    </ligand>
</feature>
<comment type="cofactor">
    <cofactor evidence="16">
        <name>Mg(2+)</name>
        <dbReference type="ChEBI" id="CHEBI:18420"/>
    </cofactor>
</comment>
<feature type="binding site" evidence="15">
    <location>
        <position position="988"/>
    </location>
    <ligand>
        <name>ATP</name>
        <dbReference type="ChEBI" id="CHEBI:30616"/>
    </ligand>
</feature>
<evidence type="ECO:0000256" key="1">
    <source>
        <dbReference type="ARBA" id="ARBA00004127"/>
    </source>
</evidence>
<dbReference type="GO" id="GO:0005524">
    <property type="term" value="F:ATP binding"/>
    <property type="evidence" value="ECO:0007669"/>
    <property type="project" value="UniProtKB-UniRule"/>
</dbReference>
<accession>A0A507E148</accession>
<feature type="transmembrane region" description="Helical" evidence="17">
    <location>
        <begin position="134"/>
        <end position="153"/>
    </location>
</feature>
<keyword evidence="9 17" id="KW-1278">Translocase</keyword>
<comment type="catalytic activity">
    <reaction evidence="13">
        <text>a 1,2-diacyl-sn-glycero-3-phosphoethanolamine(out) + ATP + H2O = a 1,2-diacyl-sn-glycero-3-phosphoethanolamine(in) + ADP + phosphate + H(+)</text>
        <dbReference type="Rhea" id="RHEA:66132"/>
        <dbReference type="ChEBI" id="CHEBI:15377"/>
        <dbReference type="ChEBI" id="CHEBI:15378"/>
        <dbReference type="ChEBI" id="CHEBI:30616"/>
        <dbReference type="ChEBI" id="CHEBI:43474"/>
        <dbReference type="ChEBI" id="CHEBI:64612"/>
        <dbReference type="ChEBI" id="CHEBI:456216"/>
    </reaction>
    <physiologicalReaction direction="left-to-right" evidence="13">
        <dbReference type="Rhea" id="RHEA:66133"/>
    </physiologicalReaction>
</comment>
<dbReference type="GO" id="GO:0016887">
    <property type="term" value="F:ATP hydrolysis activity"/>
    <property type="evidence" value="ECO:0007669"/>
    <property type="project" value="InterPro"/>
</dbReference>
<feature type="transmembrane region" description="Helical" evidence="17">
    <location>
        <begin position="445"/>
        <end position="468"/>
    </location>
</feature>
<evidence type="ECO:0000313" key="21">
    <source>
        <dbReference type="EMBL" id="TPX57097.1"/>
    </source>
</evidence>
<feature type="binding site" evidence="16">
    <location>
        <position position="564"/>
    </location>
    <ligand>
        <name>Mg(2+)</name>
        <dbReference type="ChEBI" id="CHEBI:18420"/>
    </ligand>
</feature>
<feature type="binding site" evidence="15">
    <location>
        <position position="690"/>
    </location>
    <ligand>
        <name>ATP</name>
        <dbReference type="ChEBI" id="CHEBI:30616"/>
    </ligand>
</feature>
<dbReference type="Gene3D" id="3.40.50.1000">
    <property type="entry name" value="HAD superfamily/HAD-like"/>
    <property type="match status" value="1"/>
</dbReference>
<keyword evidence="8 16" id="KW-0460">Magnesium</keyword>
<feature type="transmembrane region" description="Helical" evidence="17">
    <location>
        <begin position="1124"/>
        <end position="1143"/>
    </location>
</feature>
<feature type="binding site" evidence="15">
    <location>
        <position position="871"/>
    </location>
    <ligand>
        <name>ATP</name>
        <dbReference type="ChEBI" id="CHEBI:30616"/>
    </ligand>
</feature>
<name>A0A507E148_9FUNG</name>
<feature type="binding site" evidence="15">
    <location>
        <position position="731"/>
    </location>
    <ligand>
        <name>ATP</name>
        <dbReference type="ChEBI" id="CHEBI:30616"/>
    </ligand>
</feature>
<dbReference type="Gene3D" id="2.70.150.10">
    <property type="entry name" value="Calcium-transporting ATPase, cytoplasmic transduction domain A"/>
    <property type="match status" value="1"/>
</dbReference>
<dbReference type="PROSITE" id="PS00154">
    <property type="entry name" value="ATPASE_E1_E2"/>
    <property type="match status" value="1"/>
</dbReference>
<dbReference type="InterPro" id="IPR001757">
    <property type="entry name" value="P_typ_ATPase"/>
</dbReference>
<evidence type="ECO:0000259" key="20">
    <source>
        <dbReference type="Pfam" id="PF16212"/>
    </source>
</evidence>
<evidence type="ECO:0000256" key="2">
    <source>
        <dbReference type="ARBA" id="ARBA00008109"/>
    </source>
</evidence>
<evidence type="ECO:0000256" key="18">
    <source>
        <dbReference type="SAM" id="MobiDB-lite"/>
    </source>
</evidence>
<evidence type="ECO:0000256" key="17">
    <source>
        <dbReference type="RuleBase" id="RU362033"/>
    </source>
</evidence>
<dbReference type="Pfam" id="PF16212">
    <property type="entry name" value="PhoLip_ATPase_C"/>
    <property type="match status" value="1"/>
</dbReference>
<keyword evidence="11 17" id="KW-0472">Membrane</keyword>
<dbReference type="NCBIfam" id="TIGR01494">
    <property type="entry name" value="ATPase_P-type"/>
    <property type="match status" value="1"/>
</dbReference>
<keyword evidence="6 15" id="KW-0547">Nucleotide-binding</keyword>
<feature type="transmembrane region" description="Helical" evidence="17">
    <location>
        <begin position="1219"/>
        <end position="1239"/>
    </location>
</feature>
<dbReference type="SUPFAM" id="SSF81653">
    <property type="entry name" value="Calcium ATPase, transduction domain A"/>
    <property type="match status" value="1"/>
</dbReference>
<organism evidence="21 22">
    <name type="scientific">Powellomyces hirtus</name>
    <dbReference type="NCBI Taxonomy" id="109895"/>
    <lineage>
        <taxon>Eukaryota</taxon>
        <taxon>Fungi</taxon>
        <taxon>Fungi incertae sedis</taxon>
        <taxon>Chytridiomycota</taxon>
        <taxon>Chytridiomycota incertae sedis</taxon>
        <taxon>Chytridiomycetes</taxon>
        <taxon>Spizellomycetales</taxon>
        <taxon>Powellomycetaceae</taxon>
        <taxon>Powellomyces</taxon>
    </lineage>
</organism>
<feature type="binding site" evidence="16">
    <location>
        <position position="566"/>
    </location>
    <ligand>
        <name>Mg(2+)</name>
        <dbReference type="ChEBI" id="CHEBI:18420"/>
    </ligand>
</feature>
<feature type="binding site" evidence="15">
    <location>
        <position position="790"/>
    </location>
    <ligand>
        <name>ATP</name>
        <dbReference type="ChEBI" id="CHEBI:30616"/>
    </ligand>
</feature>
<dbReference type="GO" id="GO:0012505">
    <property type="term" value="C:endomembrane system"/>
    <property type="evidence" value="ECO:0007669"/>
    <property type="project" value="UniProtKB-SubCell"/>
</dbReference>
<dbReference type="PRINTS" id="PR00119">
    <property type="entry name" value="CATATPASE"/>
</dbReference>
<dbReference type="InterPro" id="IPR023299">
    <property type="entry name" value="ATPase_P-typ_cyto_dom_N"/>
</dbReference>
<dbReference type="GO" id="GO:0045332">
    <property type="term" value="P:phospholipid translocation"/>
    <property type="evidence" value="ECO:0007669"/>
    <property type="project" value="TreeGrafter"/>
</dbReference>
<evidence type="ECO:0000256" key="7">
    <source>
        <dbReference type="ARBA" id="ARBA00022840"/>
    </source>
</evidence>
<sequence>MPPNLPPPALPPTPGSQGSLHPLEPEHHSIFSRFYHKLSHYVGVPAHPGDPDVHATQLPKRTIYVNIPVPESDCDFTGKPIAKWPDNVIRTAKYTVLTFVPRNLFEQFRRLANVYFLFTVIMQVFPMFGVASPILAAMPLIIIMGITGIKDAFEDWRRHKTDNMVNYAKALTLANWQSVHRRVRRKRWWRPQRLDRSRIGQGDYARNTGSRAQSAVEDVPASIVASPADIKLPLPYARQRRPPVAASGWCPPFRQRNTSQTVTPYSECTETAGTSELLKGWNVSAWKDVGVGDFILLRCDDRVPADVLVVATDDAASACFVETKGLDGETNLKCCEGLKETAHIRTASDCKAAQFVVNAESPTLNLYSFSGTLTMNTNMKQIRVDDVNAPHPQKTVPINIQNILLRGSTLRNTEWVIAFVLFTGRETKVILNAGQTPSKRSLIEILMNAQVVMNFVILVVMCIIIAIFDSQLSKEWAEEAPPWMFNIDTNFTKTSVYTFFASMIMLQNVVPISLYITIEGVKTIQAYFIYSDVKMYYEPTDDACVPKSWNISDDLGQIEFIFSDKTGTLTQNKMEFLRCSIAGVTYGEGYTDVTADEEGIDTKTRAKRMDEMSGVMKNEMRKIWPNPYVVGPLGFVDKEICKQYINEPAQRREINMFFTILAVCHTVVSPKELIDNTAHPITYSAQSPDEQALVAGAKDFGVIFTARAQDIVSILVHGVPRSYRVLNILEFTSTRKRMSVIVQLVQEPHTVYLFTKGADSVLYPRLADGQQALQDTTFQHLEKFANEGLRTLVLAYRVLPTAEVRRWCEIYHKAACALTNRDTELEAAAELIEVDLTLVGATAIEDKLQDQVPECITLLRSAGIKIWVLTGDKLETALNISFAANLLHASQTLLVLRAHTPLTIVSQLRETYAQLQNPTNEVAMIIDGESLGHALGTEEGQKLLLEVGTRCVCVVCCRVSPKQKAQVVRLVKRGKNVMCAAIGDGANDVSMIQEANIGIGISGQEGLQAALAADYVIAQFKYLSRLVLVHGRWSYYRTSATILNFFYKNMTWVFTLFWYQIYCGFSGKILFDYTYLMFFNLFFTSLPALILGIFDQDVNPHYALSIPPLYSTGLKRELFTTKRFLLSVFDALYQSVICFFVPYLTSPLDWGADQLGTLVALCVIATVNLGVGLSIKNWTWVVWVSVGASVGSFIVYVPLYAAFPGTPAQGMLPSTYGNLAFWAALILTIVMALGPRVLWAVGKSVSRHPGDLEIIRERQKYNLGIPPRMIRVGKTEADIVLVDEPMVGRRASLRQLELLHSQPSTLSENPISVLPPITVEEPSDEEDWDEEDLQPSPPSGHSRQPSNHRQASTGRFDVSQDLPTFTDLESQHQPPVTSPRRQRKIRSAPPVRLTVVTQLQQQQLLSYQLQQGQLPGSALLTPSRHMLHTSLHFMDSGAVSANTGFAYASDDHHFSTSKITSPFPSGLNVSDENNHYPATPEPYPLREEELRKRVASDACLWERGSKSPKGSGGLA</sequence>
<dbReference type="Pfam" id="PF16209">
    <property type="entry name" value="PhoLip_ATPase_N"/>
    <property type="match status" value="1"/>
</dbReference>
<dbReference type="Proteomes" id="UP000318582">
    <property type="component" value="Unassembled WGS sequence"/>
</dbReference>
<feature type="binding site" evidence="15">
    <location>
        <position position="756"/>
    </location>
    <ligand>
        <name>ATP</name>
        <dbReference type="ChEBI" id="CHEBI:30616"/>
    </ligand>
</feature>
<dbReference type="SFLD" id="SFLDG00002">
    <property type="entry name" value="C1.7:_P-type_atpase_like"/>
    <property type="match status" value="1"/>
</dbReference>
<dbReference type="STRING" id="109895.A0A507E148"/>
<feature type="region of interest" description="Disordered" evidence="18">
    <location>
        <begin position="1322"/>
        <end position="1352"/>
    </location>
</feature>
<evidence type="ECO:0000256" key="12">
    <source>
        <dbReference type="ARBA" id="ARBA00034036"/>
    </source>
</evidence>
<feature type="active site" description="4-aspartylphosphate intermediate" evidence="14">
    <location>
        <position position="564"/>
    </location>
</feature>
<feature type="binding site" evidence="15">
    <location>
        <position position="987"/>
    </location>
    <ligand>
        <name>ATP</name>
        <dbReference type="ChEBI" id="CHEBI:30616"/>
    </ligand>
</feature>
<dbReference type="InterPro" id="IPR032630">
    <property type="entry name" value="P_typ_ATPase_c"/>
</dbReference>
<dbReference type="SUPFAM" id="SSF81660">
    <property type="entry name" value="Metal cation-transporting ATPase, ATP-binding domain N"/>
    <property type="match status" value="1"/>
</dbReference>
<comment type="catalytic activity">
    <reaction evidence="12 17">
        <text>ATP + H2O + phospholipidSide 1 = ADP + phosphate + phospholipidSide 2.</text>
        <dbReference type="EC" id="7.6.2.1"/>
    </reaction>
</comment>
<feature type="transmembrane region" description="Helical" evidence="17">
    <location>
        <begin position="1042"/>
        <end position="1061"/>
    </location>
</feature>
<evidence type="ECO:0000256" key="4">
    <source>
        <dbReference type="ARBA" id="ARBA00022692"/>
    </source>
</evidence>
<dbReference type="InterPro" id="IPR036412">
    <property type="entry name" value="HAD-like_sf"/>
</dbReference>
<feature type="transmembrane region" description="Helical" evidence="17">
    <location>
        <begin position="1073"/>
        <end position="1094"/>
    </location>
</feature>
<comment type="caution">
    <text evidence="21">The sequence shown here is derived from an EMBL/GenBank/DDBJ whole genome shotgun (WGS) entry which is preliminary data.</text>
</comment>
<comment type="subcellular location">
    <subcellularLocation>
        <location evidence="1">Endomembrane system</location>
        <topology evidence="1">Multi-pass membrane protein</topology>
    </subcellularLocation>
    <subcellularLocation>
        <location evidence="17">Membrane</location>
        <topology evidence="17">Multi-pass membrane protein</topology>
    </subcellularLocation>
</comment>
<evidence type="ECO:0000256" key="16">
    <source>
        <dbReference type="PIRSR" id="PIRSR606539-3"/>
    </source>
</evidence>
<feature type="region of interest" description="Disordered" evidence="18">
    <location>
        <begin position="1"/>
        <end position="22"/>
    </location>
</feature>
<dbReference type="SUPFAM" id="SSF81665">
    <property type="entry name" value="Calcium ATPase, transmembrane domain M"/>
    <property type="match status" value="1"/>
</dbReference>
<keyword evidence="4 17" id="KW-0812">Transmembrane</keyword>
<feature type="binding site" evidence="15">
    <location>
        <position position="958"/>
    </location>
    <ligand>
        <name>ATP</name>
        <dbReference type="ChEBI" id="CHEBI:30616"/>
    </ligand>
</feature>
<dbReference type="InterPro" id="IPR023298">
    <property type="entry name" value="ATPase_P-typ_TM_dom_sf"/>
</dbReference>
<evidence type="ECO:0000256" key="9">
    <source>
        <dbReference type="ARBA" id="ARBA00022967"/>
    </source>
</evidence>
<feature type="domain" description="P-type ATPase C-terminal" evidence="20">
    <location>
        <begin position="1010"/>
        <end position="1244"/>
    </location>
</feature>
<dbReference type="Pfam" id="PF13246">
    <property type="entry name" value="Cation_ATPase"/>
    <property type="match status" value="1"/>
</dbReference>
<dbReference type="SFLD" id="SFLDS00003">
    <property type="entry name" value="Haloacid_Dehalogenase"/>
    <property type="match status" value="1"/>
</dbReference>
<evidence type="ECO:0000256" key="8">
    <source>
        <dbReference type="ARBA" id="ARBA00022842"/>
    </source>
</evidence>
<keyword evidence="10 17" id="KW-1133">Transmembrane helix</keyword>
<gene>
    <name evidence="21" type="ORF">PhCBS80983_g04064</name>
</gene>
<comment type="similarity">
    <text evidence="2 17">Belongs to the cation transport ATPase (P-type) (TC 3.A.3) family. Type IV subfamily.</text>
</comment>
<evidence type="ECO:0000259" key="19">
    <source>
        <dbReference type="Pfam" id="PF16209"/>
    </source>
</evidence>
<dbReference type="InterPro" id="IPR044492">
    <property type="entry name" value="P_typ_ATPase_HD_dom"/>
</dbReference>
<dbReference type="SUPFAM" id="SSF56784">
    <property type="entry name" value="HAD-like"/>
    <property type="match status" value="1"/>
</dbReference>
<dbReference type="GO" id="GO:0140326">
    <property type="term" value="F:ATPase-coupled intramembrane lipid transporter activity"/>
    <property type="evidence" value="ECO:0007669"/>
    <property type="project" value="UniProtKB-EC"/>
</dbReference>
<evidence type="ECO:0000256" key="13">
    <source>
        <dbReference type="ARBA" id="ARBA00049128"/>
    </source>
</evidence>
<feature type="region of interest" description="Disordered" evidence="18">
    <location>
        <begin position="1466"/>
        <end position="1486"/>
    </location>
</feature>
<evidence type="ECO:0000256" key="5">
    <source>
        <dbReference type="ARBA" id="ARBA00022723"/>
    </source>
</evidence>
<feature type="transmembrane region" description="Helical" evidence="17">
    <location>
        <begin position="1155"/>
        <end position="1173"/>
    </location>
</feature>
<feature type="transmembrane region" description="Helical" evidence="17">
    <location>
        <begin position="1180"/>
        <end position="1199"/>
    </location>
</feature>
<feature type="compositionally biased region" description="Acidic residues" evidence="18">
    <location>
        <begin position="1322"/>
        <end position="1333"/>
    </location>
</feature>
<dbReference type="EC" id="7.6.2.1" evidence="17"/>